<dbReference type="SUPFAM" id="SSF46689">
    <property type="entry name" value="Homeodomain-like"/>
    <property type="match status" value="1"/>
</dbReference>
<dbReference type="GO" id="GO:0003700">
    <property type="term" value="F:DNA-binding transcription factor activity"/>
    <property type="evidence" value="ECO:0007669"/>
    <property type="project" value="InterPro"/>
</dbReference>
<dbReference type="Gene3D" id="1.10.10.60">
    <property type="entry name" value="Homeodomain-like"/>
    <property type="match status" value="1"/>
</dbReference>
<evidence type="ECO:0000313" key="6">
    <source>
        <dbReference type="Proteomes" id="UP000316778"/>
    </source>
</evidence>
<proteinExistence type="predicted"/>
<dbReference type="EMBL" id="VLLG01000004">
    <property type="protein sequence ID" value="TWI86380.1"/>
    <property type="molecule type" value="Genomic_DNA"/>
</dbReference>
<evidence type="ECO:0000313" key="5">
    <source>
        <dbReference type="EMBL" id="TWI86380.1"/>
    </source>
</evidence>
<dbReference type="GO" id="GO:0043565">
    <property type="term" value="F:sequence-specific DNA binding"/>
    <property type="evidence" value="ECO:0007669"/>
    <property type="project" value="InterPro"/>
</dbReference>
<accession>A0A562T048</accession>
<keyword evidence="3" id="KW-0804">Transcription</keyword>
<dbReference type="Pfam" id="PF12833">
    <property type="entry name" value="HTH_18"/>
    <property type="match status" value="1"/>
</dbReference>
<evidence type="ECO:0000256" key="3">
    <source>
        <dbReference type="ARBA" id="ARBA00023163"/>
    </source>
</evidence>
<gene>
    <name evidence="5" type="ORF">LX66_3637</name>
</gene>
<organism evidence="5 6">
    <name type="scientific">Chitinophaga japonensis</name>
    <name type="common">Flexibacter japonensis</name>
    <dbReference type="NCBI Taxonomy" id="104662"/>
    <lineage>
        <taxon>Bacteria</taxon>
        <taxon>Pseudomonadati</taxon>
        <taxon>Bacteroidota</taxon>
        <taxon>Chitinophagia</taxon>
        <taxon>Chitinophagales</taxon>
        <taxon>Chitinophagaceae</taxon>
        <taxon>Chitinophaga</taxon>
    </lineage>
</organism>
<evidence type="ECO:0000259" key="4">
    <source>
        <dbReference type="PROSITE" id="PS01124"/>
    </source>
</evidence>
<dbReference type="Proteomes" id="UP000316778">
    <property type="component" value="Unassembled WGS sequence"/>
</dbReference>
<dbReference type="InterPro" id="IPR009057">
    <property type="entry name" value="Homeodomain-like_sf"/>
</dbReference>
<feature type="domain" description="HTH araC/xylS-type" evidence="4">
    <location>
        <begin position="183"/>
        <end position="293"/>
    </location>
</feature>
<dbReference type="OrthoDB" id="629929at2"/>
<reference evidence="5 6" key="1">
    <citation type="journal article" date="2013" name="Stand. Genomic Sci.">
        <title>Genomic Encyclopedia of Type Strains, Phase I: The one thousand microbial genomes (KMG-I) project.</title>
        <authorList>
            <person name="Kyrpides N.C."/>
            <person name="Woyke T."/>
            <person name="Eisen J.A."/>
            <person name="Garrity G."/>
            <person name="Lilburn T.G."/>
            <person name="Beck B.J."/>
            <person name="Whitman W.B."/>
            <person name="Hugenholtz P."/>
            <person name="Klenk H.P."/>
        </authorList>
    </citation>
    <scope>NUCLEOTIDE SEQUENCE [LARGE SCALE GENOMIC DNA]</scope>
    <source>
        <strain evidence="5 6">DSM 13484</strain>
    </source>
</reference>
<keyword evidence="1" id="KW-0805">Transcription regulation</keyword>
<evidence type="ECO:0000256" key="1">
    <source>
        <dbReference type="ARBA" id="ARBA00023015"/>
    </source>
</evidence>
<dbReference type="RefSeq" id="WP_145716150.1">
    <property type="nucleotide sequence ID" value="NZ_BAAAFY010000005.1"/>
</dbReference>
<keyword evidence="6" id="KW-1185">Reference proteome</keyword>
<comment type="caution">
    <text evidence="5">The sequence shown here is derived from an EMBL/GenBank/DDBJ whole genome shotgun (WGS) entry which is preliminary data.</text>
</comment>
<dbReference type="PANTHER" id="PTHR43280">
    <property type="entry name" value="ARAC-FAMILY TRANSCRIPTIONAL REGULATOR"/>
    <property type="match status" value="1"/>
</dbReference>
<dbReference type="PANTHER" id="PTHR43280:SF32">
    <property type="entry name" value="TRANSCRIPTIONAL REGULATORY PROTEIN"/>
    <property type="match status" value="1"/>
</dbReference>
<keyword evidence="2" id="KW-0238">DNA-binding</keyword>
<protein>
    <submittedName>
        <fullName evidence="5">Helix-turn-helix protein</fullName>
    </submittedName>
</protein>
<evidence type="ECO:0000256" key="2">
    <source>
        <dbReference type="ARBA" id="ARBA00023125"/>
    </source>
</evidence>
<name>A0A562T048_CHIJA</name>
<dbReference type="InterPro" id="IPR018060">
    <property type="entry name" value="HTH_AraC"/>
</dbReference>
<sequence>MKRPETVETFYDRKGLTHEESSLFNIFANDGQCTEPHIYNRRDFYKVSLLEGSSRLSWHHQEIVINRPALVFFTPLTPFAWEPVSAEQPGFFCLFKKVFLHSADRDESLQNSPLFKTGSNPVYFLDNAQLPYIRDIFSKMLATIGSDYLYKYDLLRNYLHLLIHEALKMEPGPGAVKQGNAAERIASLFLELLERQFPIDTPDRSLKLRTAGDYARALSVHVNHLNHAVREVTGQPTSAHISGRVLAEAKALLKHTDWPVATIAHSLGFAYPNYFYNFFKKGTGHPPRRFRGRPL</sequence>
<dbReference type="PROSITE" id="PS01124">
    <property type="entry name" value="HTH_ARAC_FAMILY_2"/>
    <property type="match status" value="1"/>
</dbReference>
<dbReference type="SMART" id="SM00342">
    <property type="entry name" value="HTH_ARAC"/>
    <property type="match status" value="1"/>
</dbReference>
<dbReference type="AlphaFoldDB" id="A0A562T048"/>